<dbReference type="HAMAP" id="MF_00102">
    <property type="entry name" value="DapB"/>
    <property type="match status" value="1"/>
</dbReference>
<evidence type="ECO:0000256" key="3">
    <source>
        <dbReference type="ARBA" id="ARBA00022605"/>
    </source>
</evidence>
<feature type="domain" description="Dihydrodipicolinate reductase N-terminal" evidence="14">
    <location>
        <begin position="1"/>
        <end position="100"/>
    </location>
</feature>
<comment type="pathway">
    <text evidence="9 13">Amino-acid biosynthesis; L-lysine biosynthesis via DAP pathway; (S)-tetrahydrodipicolinate from L-aspartate: step 4/4.</text>
</comment>
<dbReference type="Gene3D" id="3.40.50.720">
    <property type="entry name" value="NAD(P)-binding Rossmann-like Domain"/>
    <property type="match status" value="1"/>
</dbReference>
<keyword evidence="8 13" id="KW-0457">Lysine biosynthesis</keyword>
<evidence type="ECO:0000313" key="16">
    <source>
        <dbReference type="EMBL" id="MEQ2509928.1"/>
    </source>
</evidence>
<keyword evidence="6 13" id="KW-0560">Oxidoreductase</keyword>
<evidence type="ECO:0000256" key="11">
    <source>
        <dbReference type="ARBA" id="ARBA00049080"/>
    </source>
</evidence>
<evidence type="ECO:0000256" key="5">
    <source>
        <dbReference type="ARBA" id="ARBA00022915"/>
    </source>
</evidence>
<protein>
    <recommendedName>
        <fullName evidence="10 13">4-hydroxy-tetrahydrodipicolinate reductase</fullName>
        <shortName evidence="13">HTPA reductase</shortName>
        <ecNumber evidence="10 13">1.17.1.8</ecNumber>
    </recommendedName>
</protein>
<dbReference type="PIRSF" id="PIRSF000161">
    <property type="entry name" value="DHPR"/>
    <property type="match status" value="1"/>
</dbReference>
<comment type="caution">
    <text evidence="13">Was originally thought to be a dihydrodipicolinate reductase (DHDPR), catalyzing the conversion of dihydrodipicolinate to tetrahydrodipicolinate. However, it was shown in E.coli that the substrate of the enzymatic reaction is not dihydrodipicolinate (DHDP) but in fact (2S,4S)-4-hydroxy-2,3,4,5-tetrahydrodipicolinic acid (HTPA), the product released by the DapA-catalyzed reaction.</text>
</comment>
<dbReference type="PANTHER" id="PTHR20836">
    <property type="entry name" value="DIHYDRODIPICOLINATE REDUCTASE"/>
    <property type="match status" value="1"/>
</dbReference>
<keyword evidence="3 13" id="KW-0028">Amino-acid biosynthesis</keyword>
<feature type="active site" description="Proton donor" evidence="13">
    <location>
        <position position="133"/>
    </location>
</feature>
<feature type="binding site" evidence="13">
    <location>
        <position position="31"/>
    </location>
    <ligand>
        <name>NAD(+)</name>
        <dbReference type="ChEBI" id="CHEBI:57540"/>
    </ligand>
</feature>
<dbReference type="InterPro" id="IPR022663">
    <property type="entry name" value="DapB_C"/>
</dbReference>
<sequence length="237" mass="25669">MKVFLSGYGKMGRMLEELALERGWEVVGHADITCPEAYETAPGADVCLDFSGVGALQPLLGYLHRTKTALVSGTTGLTEPDLDALQELGRELPVIWTANYSTGIAVFRRMLHDYAGVLAGWDKEIVEIHHNQKADAPSGTAKLLLQELDPEGAATVLHGREGLCGKRKPEEIGVFSLRGGTVAGEHTVYFFGEDETLQITHRAASRRIFAAGALRAAQAICGRGPGFYTLDELLFEI</sequence>
<keyword evidence="2 13" id="KW-0963">Cytoplasm</keyword>
<feature type="binding site" evidence="13">
    <location>
        <begin position="139"/>
        <end position="140"/>
    </location>
    <ligand>
        <name>(S)-2,3,4,5-tetrahydrodipicolinate</name>
        <dbReference type="ChEBI" id="CHEBI:16845"/>
    </ligand>
</feature>
<dbReference type="EC" id="1.17.1.8" evidence="10 13"/>
<evidence type="ECO:0000256" key="9">
    <source>
        <dbReference type="ARBA" id="ARBA00037922"/>
    </source>
</evidence>
<comment type="subcellular location">
    <subcellularLocation>
        <location evidence="13">Cytoplasm</location>
    </subcellularLocation>
</comment>
<keyword evidence="7 13" id="KW-0520">NAD</keyword>
<dbReference type="GO" id="GO:0008839">
    <property type="term" value="F:4-hydroxy-tetrahydrodipicolinate reductase"/>
    <property type="evidence" value="ECO:0007669"/>
    <property type="project" value="UniProtKB-EC"/>
</dbReference>
<dbReference type="SUPFAM" id="SSF51735">
    <property type="entry name" value="NAD(P)-binding Rossmann-fold domains"/>
    <property type="match status" value="1"/>
</dbReference>
<dbReference type="PANTHER" id="PTHR20836:SF0">
    <property type="entry name" value="4-HYDROXY-TETRAHYDRODIPICOLINATE REDUCTASE 1, CHLOROPLASTIC-RELATED"/>
    <property type="match status" value="1"/>
</dbReference>
<keyword evidence="4 13" id="KW-0521">NADP</keyword>
<dbReference type="PROSITE" id="PS01298">
    <property type="entry name" value="DAPB"/>
    <property type="match status" value="1"/>
</dbReference>
<dbReference type="Pfam" id="PF01113">
    <property type="entry name" value="DapB_N"/>
    <property type="match status" value="1"/>
</dbReference>
<feature type="binding site" evidence="13">
    <location>
        <begin position="73"/>
        <end position="75"/>
    </location>
    <ligand>
        <name>NAD(+)</name>
        <dbReference type="ChEBI" id="CHEBI:57540"/>
    </ligand>
</feature>
<comment type="catalytic activity">
    <reaction evidence="11 13">
        <text>(S)-2,3,4,5-tetrahydrodipicolinate + NADP(+) + H2O = (2S,4S)-4-hydroxy-2,3,4,5-tetrahydrodipicolinate + NADPH + H(+)</text>
        <dbReference type="Rhea" id="RHEA:35331"/>
        <dbReference type="ChEBI" id="CHEBI:15377"/>
        <dbReference type="ChEBI" id="CHEBI:15378"/>
        <dbReference type="ChEBI" id="CHEBI:16845"/>
        <dbReference type="ChEBI" id="CHEBI:57783"/>
        <dbReference type="ChEBI" id="CHEBI:58349"/>
        <dbReference type="ChEBI" id="CHEBI:67139"/>
        <dbReference type="EC" id="1.17.1.8"/>
    </reaction>
</comment>
<reference evidence="16 17" key="1">
    <citation type="submission" date="2024-03" db="EMBL/GenBank/DDBJ databases">
        <title>Human intestinal bacterial collection.</title>
        <authorList>
            <person name="Pauvert C."/>
            <person name="Hitch T.C.A."/>
            <person name="Clavel T."/>
        </authorList>
    </citation>
    <scope>NUCLEOTIDE SEQUENCE [LARGE SCALE GENOMIC DNA]</scope>
    <source>
        <strain evidence="16 17">CLA-AA-H192</strain>
    </source>
</reference>
<evidence type="ECO:0000256" key="13">
    <source>
        <dbReference type="HAMAP-Rule" id="MF_00102"/>
    </source>
</evidence>
<proteinExistence type="inferred from homology"/>
<evidence type="ECO:0000256" key="8">
    <source>
        <dbReference type="ARBA" id="ARBA00023154"/>
    </source>
</evidence>
<dbReference type="Proteomes" id="UP001491552">
    <property type="component" value="Unassembled WGS sequence"/>
</dbReference>
<dbReference type="SUPFAM" id="SSF55347">
    <property type="entry name" value="Glyceraldehyde-3-phosphate dehydrogenase-like, C-terminal domain"/>
    <property type="match status" value="1"/>
</dbReference>
<keyword evidence="5 13" id="KW-0220">Diaminopimelate biosynthesis</keyword>
<dbReference type="EMBL" id="JBBMFF010000085">
    <property type="protein sequence ID" value="MEQ2509928.1"/>
    <property type="molecule type" value="Genomic_DNA"/>
</dbReference>
<dbReference type="InterPro" id="IPR023940">
    <property type="entry name" value="DHDPR_bac"/>
</dbReference>
<evidence type="ECO:0000256" key="2">
    <source>
        <dbReference type="ARBA" id="ARBA00022490"/>
    </source>
</evidence>
<gene>
    <name evidence="13 16" type="primary">dapB</name>
    <name evidence="16" type="ORF">WMO66_01470</name>
</gene>
<evidence type="ECO:0000256" key="1">
    <source>
        <dbReference type="ARBA" id="ARBA00006642"/>
    </source>
</evidence>
<dbReference type="InterPro" id="IPR022664">
    <property type="entry name" value="DapB_N_CS"/>
</dbReference>
<evidence type="ECO:0000313" key="17">
    <source>
        <dbReference type="Proteomes" id="UP001491552"/>
    </source>
</evidence>
<comment type="caution">
    <text evidence="16">The sequence shown here is derived from an EMBL/GenBank/DDBJ whole genome shotgun (WGS) entry which is preliminary data.</text>
</comment>
<accession>A0ABV1G3S1</accession>
<evidence type="ECO:0000256" key="4">
    <source>
        <dbReference type="ARBA" id="ARBA00022857"/>
    </source>
</evidence>
<evidence type="ECO:0000256" key="10">
    <source>
        <dbReference type="ARBA" id="ARBA00038983"/>
    </source>
</evidence>
<comment type="catalytic activity">
    <reaction evidence="12 13">
        <text>(S)-2,3,4,5-tetrahydrodipicolinate + NAD(+) + H2O = (2S,4S)-4-hydroxy-2,3,4,5-tetrahydrodipicolinate + NADH + H(+)</text>
        <dbReference type="Rhea" id="RHEA:35323"/>
        <dbReference type="ChEBI" id="CHEBI:15377"/>
        <dbReference type="ChEBI" id="CHEBI:15378"/>
        <dbReference type="ChEBI" id="CHEBI:16845"/>
        <dbReference type="ChEBI" id="CHEBI:57540"/>
        <dbReference type="ChEBI" id="CHEBI:57945"/>
        <dbReference type="ChEBI" id="CHEBI:67139"/>
        <dbReference type="EC" id="1.17.1.8"/>
    </reaction>
</comment>
<dbReference type="InterPro" id="IPR036291">
    <property type="entry name" value="NAD(P)-bd_dom_sf"/>
</dbReference>
<feature type="domain" description="Dihydrodipicolinate reductase C-terminal" evidence="15">
    <location>
        <begin position="103"/>
        <end position="234"/>
    </location>
</feature>
<comment type="function">
    <text evidence="13">Catalyzes the conversion of 4-hydroxy-tetrahydrodipicolinate (HTPA) to tetrahydrodipicolinate.</text>
</comment>
<dbReference type="NCBIfam" id="TIGR00036">
    <property type="entry name" value="dapB"/>
    <property type="match status" value="1"/>
</dbReference>
<evidence type="ECO:0000256" key="6">
    <source>
        <dbReference type="ARBA" id="ARBA00023002"/>
    </source>
</evidence>
<feature type="binding site" evidence="13">
    <location>
        <position position="130"/>
    </location>
    <ligand>
        <name>(S)-2,3,4,5-tetrahydrodipicolinate</name>
        <dbReference type="ChEBI" id="CHEBI:16845"/>
    </ligand>
</feature>
<dbReference type="Pfam" id="PF05173">
    <property type="entry name" value="DapB_C"/>
    <property type="match status" value="1"/>
</dbReference>
<evidence type="ECO:0000259" key="15">
    <source>
        <dbReference type="Pfam" id="PF05173"/>
    </source>
</evidence>
<keyword evidence="17" id="KW-1185">Reference proteome</keyword>
<dbReference type="Gene3D" id="3.30.360.10">
    <property type="entry name" value="Dihydrodipicolinate Reductase, domain 2"/>
    <property type="match status" value="1"/>
</dbReference>
<evidence type="ECO:0000256" key="7">
    <source>
        <dbReference type="ARBA" id="ARBA00023027"/>
    </source>
</evidence>
<feature type="binding site" evidence="13">
    <location>
        <begin position="97"/>
        <end position="100"/>
    </location>
    <ligand>
        <name>NAD(+)</name>
        <dbReference type="ChEBI" id="CHEBI:57540"/>
    </ligand>
</feature>
<evidence type="ECO:0000259" key="14">
    <source>
        <dbReference type="Pfam" id="PF01113"/>
    </source>
</evidence>
<evidence type="ECO:0000256" key="12">
    <source>
        <dbReference type="ARBA" id="ARBA00049396"/>
    </source>
</evidence>
<comment type="similarity">
    <text evidence="1 13">Belongs to the DapB family.</text>
</comment>
<comment type="subunit">
    <text evidence="13">Homotetramer.</text>
</comment>
<dbReference type="RefSeq" id="WP_349134637.1">
    <property type="nucleotide sequence ID" value="NZ_JBBMFF010000085.1"/>
</dbReference>
<comment type="caution">
    <text evidence="13">Lacks conserved residue(s) required for the propagation of feature annotation.</text>
</comment>
<organism evidence="16 17">
    <name type="scientific">Faecousia intestinalis</name>
    <dbReference type="NCBI Taxonomy" id="3133167"/>
    <lineage>
        <taxon>Bacteria</taxon>
        <taxon>Bacillati</taxon>
        <taxon>Bacillota</taxon>
        <taxon>Clostridia</taxon>
        <taxon>Eubacteriales</taxon>
        <taxon>Oscillospiraceae</taxon>
        <taxon>Faecousia</taxon>
    </lineage>
</organism>
<feature type="active site" description="Proton donor/acceptor" evidence="13">
    <location>
        <position position="129"/>
    </location>
</feature>
<dbReference type="InterPro" id="IPR000846">
    <property type="entry name" value="DapB_N"/>
</dbReference>
<name>A0ABV1G3S1_9FIRM</name>